<feature type="region of interest" description="Disordered" evidence="1">
    <location>
        <begin position="70"/>
        <end position="102"/>
    </location>
</feature>
<dbReference type="KEGG" id="nox:C5F49_04635"/>
<dbReference type="Proteomes" id="UP000509441">
    <property type="component" value="Chromosome"/>
</dbReference>
<dbReference type="AlphaFoldDB" id="A0A7D5M1E1"/>
<evidence type="ECO:0000313" key="3">
    <source>
        <dbReference type="Proteomes" id="UP000509441"/>
    </source>
</evidence>
<keyword evidence="3" id="KW-1185">Reference proteome</keyword>
<reference evidence="2 3" key="1">
    <citation type="submission" date="2018-02" db="EMBL/GenBank/DDBJ databases">
        <title>Complete genome of Nitrosopumilus oxyclinae HCE1.</title>
        <authorList>
            <person name="Qin W."/>
            <person name="Zheng Y."/>
            <person name="Stahl D.A."/>
        </authorList>
    </citation>
    <scope>NUCLEOTIDE SEQUENCE [LARGE SCALE GENOMIC DNA]</scope>
    <source>
        <strain evidence="2 3">HCE1</strain>
    </source>
</reference>
<feature type="compositionally biased region" description="Basic and acidic residues" evidence="1">
    <location>
        <begin position="70"/>
        <end position="84"/>
    </location>
</feature>
<evidence type="ECO:0000313" key="2">
    <source>
        <dbReference type="EMBL" id="QLH04674.1"/>
    </source>
</evidence>
<gene>
    <name evidence="2" type="ORF">C5F49_04635</name>
</gene>
<name>A0A7D5M1E1_9ARCH</name>
<proteinExistence type="predicted"/>
<protein>
    <submittedName>
        <fullName evidence="2">Uncharacterized protein</fullName>
    </submittedName>
</protein>
<dbReference type="OrthoDB" id="3344at2157"/>
<dbReference type="GeneID" id="56061230"/>
<dbReference type="EMBL" id="CP026994">
    <property type="protein sequence ID" value="QLH04674.1"/>
    <property type="molecule type" value="Genomic_DNA"/>
</dbReference>
<evidence type="ECO:0000256" key="1">
    <source>
        <dbReference type="SAM" id="MobiDB-lite"/>
    </source>
</evidence>
<organism evidence="2 3">
    <name type="scientific">Nitrosopumilus oxyclinae</name>
    <dbReference type="NCBI Taxonomy" id="1959104"/>
    <lineage>
        <taxon>Archaea</taxon>
        <taxon>Nitrososphaerota</taxon>
        <taxon>Nitrososphaeria</taxon>
        <taxon>Nitrosopumilales</taxon>
        <taxon>Nitrosopumilaceae</taxon>
        <taxon>Nitrosopumilus</taxon>
    </lineage>
</organism>
<accession>A0A7D5M1E1</accession>
<feature type="region of interest" description="Disordered" evidence="1">
    <location>
        <begin position="1"/>
        <end position="50"/>
    </location>
</feature>
<dbReference type="RefSeq" id="WP_179361884.1">
    <property type="nucleotide sequence ID" value="NZ_CP026994.1"/>
</dbReference>
<sequence length="102" mass="11778">MVKSLGDYNKEKSSSSDVNNITWTKKKPVDVDKPRNNNKKKISPTNIIYSKNNKPSKTIKKIYKIEDISSEEKTKNDISDRMFEKSSVNNSKIKPSFKRPAR</sequence>